<dbReference type="PANTHER" id="PTHR24350">
    <property type="entry name" value="SERINE/THREONINE-PROTEIN KINASE IAL-RELATED"/>
    <property type="match status" value="1"/>
</dbReference>
<gene>
    <name evidence="12" type="ORF">CTAYLR_002147</name>
</gene>
<dbReference type="InterPro" id="IPR000719">
    <property type="entry name" value="Prot_kinase_dom"/>
</dbReference>
<dbReference type="InterPro" id="IPR008271">
    <property type="entry name" value="Ser/Thr_kinase_AS"/>
</dbReference>
<dbReference type="InterPro" id="IPR030616">
    <property type="entry name" value="Aur-like"/>
</dbReference>
<evidence type="ECO:0000256" key="1">
    <source>
        <dbReference type="ARBA" id="ARBA00022527"/>
    </source>
</evidence>
<dbReference type="GO" id="GO:0005524">
    <property type="term" value="F:ATP binding"/>
    <property type="evidence" value="ECO:0007669"/>
    <property type="project" value="UniProtKB-UniRule"/>
</dbReference>
<evidence type="ECO:0000256" key="9">
    <source>
        <dbReference type="PROSITE-ProRule" id="PRU10141"/>
    </source>
</evidence>
<proteinExistence type="predicted"/>
<keyword evidence="5 7" id="KW-0067">ATP-binding</keyword>
<keyword evidence="3 7" id="KW-0547">Nucleotide-binding</keyword>
<feature type="binding site" evidence="7">
    <location>
        <begin position="159"/>
        <end position="160"/>
    </location>
    <ligand>
        <name>ATP</name>
        <dbReference type="ChEBI" id="CHEBI:30616"/>
    </ligand>
</feature>
<evidence type="ECO:0000256" key="5">
    <source>
        <dbReference type="ARBA" id="ARBA00022840"/>
    </source>
</evidence>
<evidence type="ECO:0000256" key="4">
    <source>
        <dbReference type="ARBA" id="ARBA00022777"/>
    </source>
</evidence>
<dbReference type="PROSITE" id="PS00107">
    <property type="entry name" value="PROTEIN_KINASE_ATP"/>
    <property type="match status" value="1"/>
</dbReference>
<evidence type="ECO:0000256" key="8">
    <source>
        <dbReference type="PIRSR" id="PIRSR630616-3"/>
    </source>
</evidence>
<dbReference type="EMBL" id="JAQMWT010000028">
    <property type="protein sequence ID" value="KAJ8613532.1"/>
    <property type="molecule type" value="Genomic_DNA"/>
</dbReference>
<feature type="binding site" evidence="7 9">
    <location>
        <position position="57"/>
    </location>
    <ligand>
        <name>ATP</name>
        <dbReference type="ChEBI" id="CHEBI:30616"/>
    </ligand>
</feature>
<keyword evidence="13" id="KW-1185">Reference proteome</keyword>
<comment type="caution">
    <text evidence="12">The sequence shown here is derived from an EMBL/GenBank/DDBJ whole genome shotgun (WGS) entry which is preliminary data.</text>
</comment>
<dbReference type="PROSITE" id="PS00108">
    <property type="entry name" value="PROTEIN_KINASE_ST"/>
    <property type="match status" value="1"/>
</dbReference>
<evidence type="ECO:0000256" key="3">
    <source>
        <dbReference type="ARBA" id="ARBA00022741"/>
    </source>
</evidence>
<dbReference type="SUPFAM" id="SSF56112">
    <property type="entry name" value="Protein kinase-like (PK-like)"/>
    <property type="match status" value="1"/>
</dbReference>
<accession>A0AAD7UN81</accession>
<evidence type="ECO:0000256" key="10">
    <source>
        <dbReference type="SAM" id="MobiDB-lite"/>
    </source>
</evidence>
<organism evidence="12 13">
    <name type="scientific">Chrysophaeum taylorii</name>
    <dbReference type="NCBI Taxonomy" id="2483200"/>
    <lineage>
        <taxon>Eukaryota</taxon>
        <taxon>Sar</taxon>
        <taxon>Stramenopiles</taxon>
        <taxon>Ochrophyta</taxon>
        <taxon>Pelagophyceae</taxon>
        <taxon>Pelagomonadales</taxon>
        <taxon>Pelagomonadaceae</taxon>
        <taxon>Chrysophaeum</taxon>
    </lineage>
</organism>
<evidence type="ECO:0000313" key="12">
    <source>
        <dbReference type="EMBL" id="KAJ8613532.1"/>
    </source>
</evidence>
<feature type="region of interest" description="Disordered" evidence="10">
    <location>
        <begin position="464"/>
        <end position="505"/>
    </location>
</feature>
<evidence type="ECO:0000256" key="7">
    <source>
        <dbReference type="PIRSR" id="PIRSR630616-2"/>
    </source>
</evidence>
<reference evidence="12" key="1">
    <citation type="submission" date="2023-01" db="EMBL/GenBank/DDBJ databases">
        <title>Metagenome sequencing of chrysophaentin producing Chrysophaeum taylorii.</title>
        <authorList>
            <person name="Davison J."/>
            <person name="Bewley C."/>
        </authorList>
    </citation>
    <scope>NUCLEOTIDE SEQUENCE</scope>
    <source>
        <strain evidence="12">NIES-1699</strain>
    </source>
</reference>
<protein>
    <recommendedName>
        <fullName evidence="11">Protein kinase domain-containing protein</fullName>
    </recommendedName>
</protein>
<keyword evidence="4" id="KW-0418">Kinase</keyword>
<dbReference type="Pfam" id="PF00069">
    <property type="entry name" value="Pkinase"/>
    <property type="match status" value="2"/>
</dbReference>
<keyword evidence="2" id="KW-0808">Transferase</keyword>
<feature type="binding site" evidence="7">
    <location>
        <position position="172"/>
    </location>
    <ligand>
        <name>ATP</name>
        <dbReference type="ChEBI" id="CHEBI:30616"/>
    </ligand>
</feature>
<dbReference type="SMART" id="SM00220">
    <property type="entry name" value="S_TKc"/>
    <property type="match status" value="1"/>
</dbReference>
<sequence length="629" mass="68127">MEASMEASPERELGAPFKPLEAYDAEFTPMGEELGRGASGVVRRATRKRDGLGVAVKTIDLRALRVLGGTGFSIARLRREVDVMLGLRHPNIVELYGAYGNRDGVRLVMELVEGQELFDAILSRGKFDEADARPIFGAVCAAVAYMHGRGVIHRDLKPENVLLAGSVVKLVDFGLSKLVASHRGGSAARTLVGTPSYLAPEIEELKAFDLDALDDQRQPGGGDESGESANAPDKAAYYDAKVDAWSLGVTLYVMLIARFPVYKRSQAGQISGVELPVEANRLSPTARSLIVRLLDANPKSRCSVADALRDAWLETAVAKMPSLALALAQQPSMPVVRDERAPAPPTTLPANHHPRQPVHAVFCGLANAHASLVAAAALQLPPDMRRAGLVYHERVLASRGLASKLRSTAGLVLETLDDLAFAVDAKEPQAARDILGNIKRWTAELGDDCARAKTDNLASMRDLADSVGVDPGSSGPPPEETSTNLLTQQQTTTPTATRRRPSDATSLDLASDDHVLELMLPVAANDDLHEVDPLAEPIAPVLKYLADLHVVFSRMELFWSKVEVSLDTILRRNEALDLLLKFSNPALKSRFDTRLHQFRQFWADLATWEIEAPSESHSGGSTNGPRTNR</sequence>
<dbReference type="InterPro" id="IPR011009">
    <property type="entry name" value="Kinase-like_dom_sf"/>
</dbReference>
<feature type="compositionally biased region" description="Low complexity" evidence="10">
    <location>
        <begin position="480"/>
        <end position="496"/>
    </location>
</feature>
<dbReference type="Gene3D" id="1.10.510.10">
    <property type="entry name" value="Transferase(Phosphotransferase) domain 1"/>
    <property type="match status" value="1"/>
</dbReference>
<dbReference type="GO" id="GO:0004674">
    <property type="term" value="F:protein serine/threonine kinase activity"/>
    <property type="evidence" value="ECO:0007669"/>
    <property type="project" value="UniProtKB-KW"/>
</dbReference>
<feature type="cross-link" description="Glycyl lysine isopeptide (Lys-Gly) (interchain with G-Cter in SUMO2)" evidence="8">
    <location>
        <position position="157"/>
    </location>
</feature>
<evidence type="ECO:0000256" key="2">
    <source>
        <dbReference type="ARBA" id="ARBA00022679"/>
    </source>
</evidence>
<evidence type="ECO:0000256" key="6">
    <source>
        <dbReference type="PIRSR" id="PIRSR630616-1"/>
    </source>
</evidence>
<dbReference type="Proteomes" id="UP001230188">
    <property type="component" value="Unassembled WGS sequence"/>
</dbReference>
<dbReference type="InterPro" id="IPR017441">
    <property type="entry name" value="Protein_kinase_ATP_BS"/>
</dbReference>
<keyword evidence="1" id="KW-0723">Serine/threonine-protein kinase</keyword>
<feature type="domain" description="Protein kinase" evidence="11">
    <location>
        <begin position="28"/>
        <end position="313"/>
    </location>
</feature>
<evidence type="ECO:0000259" key="11">
    <source>
        <dbReference type="PROSITE" id="PS50011"/>
    </source>
</evidence>
<name>A0AAD7UN81_9STRA</name>
<feature type="active site" description="Proton acceptor" evidence="6">
    <location>
        <position position="155"/>
    </location>
</feature>
<dbReference type="AlphaFoldDB" id="A0AAD7UN81"/>
<evidence type="ECO:0000313" key="13">
    <source>
        <dbReference type="Proteomes" id="UP001230188"/>
    </source>
</evidence>
<dbReference type="PROSITE" id="PS50011">
    <property type="entry name" value="PROTEIN_KINASE_DOM"/>
    <property type="match status" value="1"/>
</dbReference>